<reference evidence="2 3" key="1">
    <citation type="journal article" date="2013" name="PLoS Genet.">
        <title>The genome and development-dependent transcriptomes of Pyronema confluens: a window into fungal evolution.</title>
        <authorList>
            <person name="Traeger S."/>
            <person name="Altegoer F."/>
            <person name="Freitag M."/>
            <person name="Gabaldon T."/>
            <person name="Kempken F."/>
            <person name="Kumar A."/>
            <person name="Marcet-Houben M."/>
            <person name="Poggeler S."/>
            <person name="Stajich J.E."/>
            <person name="Nowrousian M."/>
        </authorList>
    </citation>
    <scope>NUCLEOTIDE SEQUENCE [LARGE SCALE GENOMIC DNA]</scope>
    <source>
        <strain evidence="3">CBS 100304</strain>
        <tissue evidence="2">Vegetative mycelium</tissue>
    </source>
</reference>
<feature type="compositionally biased region" description="Basic and acidic residues" evidence="1">
    <location>
        <begin position="219"/>
        <end position="229"/>
    </location>
</feature>
<gene>
    <name evidence="2" type="ORF">PCON_11543</name>
</gene>
<dbReference type="OrthoDB" id="5472222at2759"/>
<evidence type="ECO:0000313" key="2">
    <source>
        <dbReference type="EMBL" id="CCX31873.1"/>
    </source>
</evidence>
<feature type="compositionally biased region" description="Polar residues" evidence="1">
    <location>
        <begin position="139"/>
        <end position="149"/>
    </location>
</feature>
<evidence type="ECO:0000313" key="3">
    <source>
        <dbReference type="Proteomes" id="UP000018144"/>
    </source>
</evidence>
<dbReference type="Gene3D" id="2.30.30.100">
    <property type="match status" value="1"/>
</dbReference>
<accession>U4LIV1</accession>
<name>U4LIV1_PYROM</name>
<evidence type="ECO:0000256" key="1">
    <source>
        <dbReference type="SAM" id="MobiDB-lite"/>
    </source>
</evidence>
<organism evidence="2 3">
    <name type="scientific">Pyronema omphalodes (strain CBS 100304)</name>
    <name type="common">Pyronema confluens</name>
    <dbReference type="NCBI Taxonomy" id="1076935"/>
    <lineage>
        <taxon>Eukaryota</taxon>
        <taxon>Fungi</taxon>
        <taxon>Dikarya</taxon>
        <taxon>Ascomycota</taxon>
        <taxon>Pezizomycotina</taxon>
        <taxon>Pezizomycetes</taxon>
        <taxon>Pezizales</taxon>
        <taxon>Pyronemataceae</taxon>
        <taxon>Pyronema</taxon>
    </lineage>
</organism>
<dbReference type="AlphaFoldDB" id="U4LIV1"/>
<proteinExistence type="predicted"/>
<feature type="compositionally biased region" description="Low complexity" evidence="1">
    <location>
        <begin position="205"/>
        <end position="218"/>
    </location>
</feature>
<feature type="region of interest" description="Disordered" evidence="1">
    <location>
        <begin position="205"/>
        <end position="257"/>
    </location>
</feature>
<feature type="region of interest" description="Disordered" evidence="1">
    <location>
        <begin position="132"/>
        <end position="161"/>
    </location>
</feature>
<dbReference type="Proteomes" id="UP000018144">
    <property type="component" value="Unassembled WGS sequence"/>
</dbReference>
<sequence length="299" mass="33862">MTKEDYVNAPFSKATPAQKPIREIYPKYLPAKGDVVSVITRCNVRYHGTVYDISDGHRINIIRMERQPVPNLKHMLLELRNAISYGTEDRDYTELKQEVPATPENVYLRLILKWNQVIEIIYESYSWDADKPVEEPKSRTASPASNVSSMEKGESRDRGNNYLGEISPVGCEMCTEGIAWDHPSKELPGSTRICQECKYEQAANESKSSSTTLPSTTEPKNKQMAEDPRPSSTTLPSTPEPKDKQSAKTKNSKKQNKIQGGVGYRSLNCGVWGTRFGIAIDAFCLKWMKGYYFLYQLQT</sequence>
<dbReference type="EMBL" id="HF935655">
    <property type="protein sequence ID" value="CCX31873.1"/>
    <property type="molecule type" value="Genomic_DNA"/>
</dbReference>
<keyword evidence="3" id="KW-1185">Reference proteome</keyword>
<protein>
    <submittedName>
        <fullName evidence="2">Uncharacterized protein</fullName>
    </submittedName>
</protein>